<evidence type="ECO:0000313" key="8">
    <source>
        <dbReference type="EMBL" id="OUR97795.1"/>
    </source>
</evidence>
<feature type="transmembrane region" description="Helical" evidence="6">
    <location>
        <begin position="610"/>
        <end position="632"/>
    </location>
</feature>
<dbReference type="SUPFAM" id="SSF82866">
    <property type="entry name" value="Multidrug efflux transporter AcrB transmembrane domain"/>
    <property type="match status" value="2"/>
</dbReference>
<feature type="transmembrane region" description="Helical" evidence="6">
    <location>
        <begin position="376"/>
        <end position="398"/>
    </location>
</feature>
<dbReference type="InterPro" id="IPR004869">
    <property type="entry name" value="MMPL_dom"/>
</dbReference>
<sequence length="744" mass="83958">MSKIFCLVLILFSIFQLKNINIGTDYRLFFGEDNIDLAAFNKLERKFGKNDTILLVVAPKNKKIFNLKTLQLIEKITEDVYKTPYSTRVDSLTNFLHIEAKEDEVAVAPLFESEVHFTPDQIEIIRSKALAQNQLVGKIINKQGSITGINITVHIPNEKPNAVLESADFIKKHVEKLREEYPEIEFHLSGIIIMNDAFATYMLKDLLSLTPLSNLIIFFIIALFFRSFYVAGLVMFISVLANITGMGFAGLTGIKLTPPSGMSTIVILTLSIADCIHILTSLSMNNEEGLSWKERVKLALKKNFKSIFLTSLTTAIGFLCLNFSDAPPYHDLGNISAVGVIAALLYSVILFPYLLSLREVKVKYLITTSMHYLSDFIYAKKNIILVVSTLLTLLLGYFSSQLVINDTFANWFSKSTEFRKSIDYVNRNLTGLYTFEFELETKDDKSVFDPGYLKDLEKFNDWWMSKGYVWHVESINNIMKDINKAFNGNAESFYKLPAKQELAAQLFLFYEMGLPQGFDLNNRVSLSKKSTRMTVTFQDLNSTKAEKLTLEAYEWLKKNTTHLKPVQAQGPSIMFSNISRRNLDSMVHGTVIAFLLITLLLIFSLKSLKLGLISILPNVLPFIITFGIWQILYQEVGLAISIVTSATLGIIIDDTIHIMTTYAREIKLGRDDKTALRKMLDTSGVASITTSVILSLGFSVMLFSDFLINFTFGLLAIISITIAITFDILVLPAILLTFIHKDKK</sequence>
<dbReference type="AlphaFoldDB" id="A0A1Y5FG24"/>
<keyword evidence="2" id="KW-1003">Cell membrane</keyword>
<dbReference type="Proteomes" id="UP000196531">
    <property type="component" value="Unassembled WGS sequence"/>
</dbReference>
<comment type="caution">
    <text evidence="8">The sequence shown here is derived from an EMBL/GenBank/DDBJ whole genome shotgun (WGS) entry which is preliminary data.</text>
</comment>
<keyword evidence="3 6" id="KW-0812">Transmembrane</keyword>
<evidence type="ECO:0000256" key="3">
    <source>
        <dbReference type="ARBA" id="ARBA00022692"/>
    </source>
</evidence>
<feature type="transmembrane region" description="Helical" evidence="6">
    <location>
        <begin position="336"/>
        <end position="355"/>
    </location>
</feature>
<proteinExistence type="predicted"/>
<feature type="transmembrane region" description="Helical" evidence="6">
    <location>
        <begin position="261"/>
        <end position="282"/>
    </location>
</feature>
<feature type="transmembrane region" description="Helical" evidence="6">
    <location>
        <begin position="710"/>
        <end position="739"/>
    </location>
</feature>
<dbReference type="GO" id="GO:0005886">
    <property type="term" value="C:plasma membrane"/>
    <property type="evidence" value="ECO:0007669"/>
    <property type="project" value="UniProtKB-SubCell"/>
</dbReference>
<keyword evidence="5 6" id="KW-0472">Membrane</keyword>
<feature type="transmembrane region" description="Helical" evidence="6">
    <location>
        <begin position="303"/>
        <end position="324"/>
    </location>
</feature>
<feature type="transmembrane region" description="Helical" evidence="6">
    <location>
        <begin position="586"/>
        <end position="603"/>
    </location>
</feature>
<dbReference type="EMBL" id="MAAO01000005">
    <property type="protein sequence ID" value="OUR97795.1"/>
    <property type="molecule type" value="Genomic_DNA"/>
</dbReference>
<feature type="transmembrane region" description="Helical" evidence="6">
    <location>
        <begin position="638"/>
        <end position="663"/>
    </location>
</feature>
<evidence type="ECO:0000256" key="1">
    <source>
        <dbReference type="ARBA" id="ARBA00004651"/>
    </source>
</evidence>
<dbReference type="InterPro" id="IPR050545">
    <property type="entry name" value="Mycobact_MmpL"/>
</dbReference>
<dbReference type="PANTHER" id="PTHR33406">
    <property type="entry name" value="MEMBRANE PROTEIN MJ1562-RELATED"/>
    <property type="match status" value="1"/>
</dbReference>
<dbReference type="Gene3D" id="1.20.1640.10">
    <property type="entry name" value="Multidrug efflux transporter AcrB transmembrane domain"/>
    <property type="match status" value="2"/>
</dbReference>
<evidence type="ECO:0000256" key="4">
    <source>
        <dbReference type="ARBA" id="ARBA00022989"/>
    </source>
</evidence>
<protein>
    <recommendedName>
        <fullName evidence="7">SSD domain-containing protein</fullName>
    </recommendedName>
</protein>
<keyword evidence="4 6" id="KW-1133">Transmembrane helix</keyword>
<accession>A0A1Y5FG24</accession>
<evidence type="ECO:0000256" key="6">
    <source>
        <dbReference type="SAM" id="Phobius"/>
    </source>
</evidence>
<feature type="domain" description="SSD" evidence="7">
    <location>
        <begin position="235"/>
        <end position="357"/>
    </location>
</feature>
<evidence type="ECO:0000313" key="9">
    <source>
        <dbReference type="Proteomes" id="UP000196531"/>
    </source>
</evidence>
<dbReference type="Pfam" id="PF03176">
    <property type="entry name" value="MMPL"/>
    <property type="match status" value="2"/>
</dbReference>
<name>A0A1Y5FG24_9BACT</name>
<organism evidence="8 9">
    <name type="scientific">Halobacteriovorax marinus</name>
    <dbReference type="NCBI Taxonomy" id="97084"/>
    <lineage>
        <taxon>Bacteria</taxon>
        <taxon>Pseudomonadati</taxon>
        <taxon>Bdellovibrionota</taxon>
        <taxon>Bacteriovoracia</taxon>
        <taxon>Bacteriovoracales</taxon>
        <taxon>Halobacteriovoraceae</taxon>
        <taxon>Halobacteriovorax</taxon>
    </lineage>
</organism>
<gene>
    <name evidence="8" type="ORF">A9Q84_06235</name>
</gene>
<feature type="transmembrane region" description="Helical" evidence="6">
    <location>
        <begin position="684"/>
        <end position="704"/>
    </location>
</feature>
<comment type="subcellular location">
    <subcellularLocation>
        <location evidence="1">Cell membrane</location>
        <topology evidence="1">Multi-pass membrane protein</topology>
    </subcellularLocation>
</comment>
<evidence type="ECO:0000256" key="2">
    <source>
        <dbReference type="ARBA" id="ARBA00022475"/>
    </source>
</evidence>
<dbReference type="InterPro" id="IPR000731">
    <property type="entry name" value="SSD"/>
</dbReference>
<evidence type="ECO:0000256" key="5">
    <source>
        <dbReference type="ARBA" id="ARBA00023136"/>
    </source>
</evidence>
<evidence type="ECO:0000259" key="7">
    <source>
        <dbReference type="PROSITE" id="PS50156"/>
    </source>
</evidence>
<dbReference type="PANTHER" id="PTHR33406:SF13">
    <property type="entry name" value="MEMBRANE PROTEIN YDFJ"/>
    <property type="match status" value="1"/>
</dbReference>
<reference evidence="9" key="1">
    <citation type="journal article" date="2017" name="Proc. Natl. Acad. Sci. U.S.A.">
        <title>Simulation of Deepwater Horizon oil plume reveals substrate specialization within a complex community of hydrocarbon-degraders.</title>
        <authorList>
            <person name="Hu P."/>
            <person name="Dubinsky E.A."/>
            <person name="Probst A.J."/>
            <person name="Wang J."/>
            <person name="Sieber C.M.K."/>
            <person name="Tom L.M."/>
            <person name="Gardinali P."/>
            <person name="Banfield J.F."/>
            <person name="Atlas R.M."/>
            <person name="Andersen G.L."/>
        </authorList>
    </citation>
    <scope>NUCLEOTIDE SEQUENCE [LARGE SCALE GENOMIC DNA]</scope>
</reference>
<dbReference type="PROSITE" id="PS50156">
    <property type="entry name" value="SSD"/>
    <property type="match status" value="1"/>
</dbReference>